<keyword evidence="4" id="KW-0507">mRNA processing</keyword>
<feature type="non-terminal residue" evidence="14">
    <location>
        <position position="1"/>
    </location>
</feature>
<evidence type="ECO:0000256" key="1">
    <source>
        <dbReference type="ARBA" id="ARBA00004123"/>
    </source>
</evidence>
<sequence>LGEFIDRVRRKKSDITVLDLGCGKGGDLLKWKKGRIKKLVCTDIADISVQQCKQRYEDMKARCRYNEHIFDAEFIQADSTKDLLSSKYNDPDMRFDICSCQFVYHYSFETYEQADMMLKNACGNLSPGGYFIGTTPNSFELVKRLEASETNSFGNDVYSVKFEKKGEYPLFGCKYDFHLEEVVDVPEFLVYFPLLEEKKNPEWVKIKTGILLSSYRHGQKRLNSEKINLISYQKKQPYSTFGESRLVSDKPDDYEHAKEFIKDGKAKLPLGTLSKSEWEATS</sequence>
<evidence type="ECO:0000256" key="11">
    <source>
        <dbReference type="ARBA" id="ARBA00044712"/>
    </source>
</evidence>
<protein>
    <recommendedName>
        <fullName evidence="2">mRNA (guanine-N(7))-methyltransferase</fullName>
        <ecNumber evidence="2">2.1.1.56</ecNumber>
    </recommendedName>
    <alternativeName>
        <fullName evidence="10">RG7MT1</fullName>
    </alternativeName>
</protein>
<evidence type="ECO:0000256" key="9">
    <source>
        <dbReference type="ARBA" id="ARBA00023242"/>
    </source>
</evidence>
<reference evidence="14 15" key="1">
    <citation type="submission" date="2019-09" db="EMBL/GenBank/DDBJ databases">
        <title>Bird 10,000 Genomes (B10K) Project - Family phase.</title>
        <authorList>
            <person name="Zhang G."/>
        </authorList>
    </citation>
    <scope>NUCLEOTIDE SEQUENCE [LARGE SCALE GENOMIC DNA]</scope>
    <source>
        <strain evidence="14">B10K-DU-001-21</strain>
        <tissue evidence="14">Muscle</tissue>
    </source>
</reference>
<dbReference type="SUPFAM" id="SSF53335">
    <property type="entry name" value="S-adenosyl-L-methionine-dependent methyltransferases"/>
    <property type="match status" value="1"/>
</dbReference>
<dbReference type="GO" id="GO:0005634">
    <property type="term" value="C:nucleus"/>
    <property type="evidence" value="ECO:0007669"/>
    <property type="project" value="UniProtKB-SubCell"/>
</dbReference>
<comment type="caution">
    <text evidence="14">The sequence shown here is derived from an EMBL/GenBank/DDBJ whole genome shotgun (WGS) entry which is preliminary data.</text>
</comment>
<keyword evidence="15" id="KW-1185">Reference proteome</keyword>
<evidence type="ECO:0000256" key="7">
    <source>
        <dbReference type="ARBA" id="ARBA00022884"/>
    </source>
</evidence>
<evidence type="ECO:0000256" key="5">
    <source>
        <dbReference type="ARBA" id="ARBA00022679"/>
    </source>
</evidence>
<comment type="function">
    <text evidence="12">Catalytic subunit of the mRNA-capping methyltransferase RNMT:RAMAC complex that methylates the N7 position of the added guanosine to the 5'-cap structure of mRNAs. Binds RNA containing 5'-terminal GpppC.</text>
</comment>
<keyword evidence="9" id="KW-0539">Nucleus</keyword>
<dbReference type="PIRSF" id="PIRSF028762">
    <property type="entry name" value="ABD1"/>
    <property type="match status" value="1"/>
</dbReference>
<dbReference type="GO" id="GO:0003723">
    <property type="term" value="F:RNA binding"/>
    <property type="evidence" value="ECO:0007669"/>
    <property type="project" value="UniProtKB-KW"/>
</dbReference>
<dbReference type="Proteomes" id="UP000578343">
    <property type="component" value="Unassembled WGS sequence"/>
</dbReference>
<keyword evidence="5 14" id="KW-0808">Transferase</keyword>
<evidence type="ECO:0000256" key="2">
    <source>
        <dbReference type="ARBA" id="ARBA00011926"/>
    </source>
</evidence>
<keyword evidence="6" id="KW-0949">S-adenosyl-L-methionine</keyword>
<evidence type="ECO:0000313" key="14">
    <source>
        <dbReference type="EMBL" id="NXG68933.1"/>
    </source>
</evidence>
<dbReference type="OrthoDB" id="10248867at2759"/>
<evidence type="ECO:0000256" key="10">
    <source>
        <dbReference type="ARBA" id="ARBA00033043"/>
    </source>
</evidence>
<dbReference type="AlphaFoldDB" id="A0A7K9DWK7"/>
<evidence type="ECO:0000313" key="15">
    <source>
        <dbReference type="Proteomes" id="UP000578343"/>
    </source>
</evidence>
<dbReference type="EC" id="2.1.1.56" evidence="2"/>
<comment type="catalytic activity">
    <reaction evidence="11">
        <text>a 5'-end (5'-triphosphoguanosine)-ribonucleoside in mRNA + S-adenosyl-L-methionine = a 5'-end (N(7)-methyl 5'-triphosphoguanosine)-ribonucleoside in mRNA + S-adenosyl-L-homocysteine</text>
        <dbReference type="Rhea" id="RHEA:67008"/>
        <dbReference type="Rhea" id="RHEA-COMP:17166"/>
        <dbReference type="Rhea" id="RHEA-COMP:17167"/>
        <dbReference type="ChEBI" id="CHEBI:57856"/>
        <dbReference type="ChEBI" id="CHEBI:59789"/>
        <dbReference type="ChEBI" id="CHEBI:156461"/>
        <dbReference type="ChEBI" id="CHEBI:167617"/>
        <dbReference type="EC" id="2.1.1.56"/>
    </reaction>
</comment>
<accession>A0A7K9DWK7</accession>
<dbReference type="PANTHER" id="PTHR12189:SF2">
    <property type="entry name" value="MRNA CAP GUANINE-N7 METHYLTRANSFERASE"/>
    <property type="match status" value="1"/>
</dbReference>
<organism evidence="14 15">
    <name type="scientific">Baryphthengus martii</name>
    <name type="common">Rufous motmot</name>
    <dbReference type="NCBI Taxonomy" id="176943"/>
    <lineage>
        <taxon>Eukaryota</taxon>
        <taxon>Metazoa</taxon>
        <taxon>Chordata</taxon>
        <taxon>Craniata</taxon>
        <taxon>Vertebrata</taxon>
        <taxon>Euteleostomi</taxon>
        <taxon>Archelosauria</taxon>
        <taxon>Archosauria</taxon>
        <taxon>Dinosauria</taxon>
        <taxon>Saurischia</taxon>
        <taxon>Theropoda</taxon>
        <taxon>Coelurosauria</taxon>
        <taxon>Aves</taxon>
        <taxon>Neognathae</taxon>
        <taxon>Neoaves</taxon>
        <taxon>Telluraves</taxon>
        <taxon>Coraciimorphae</taxon>
        <taxon>Coraciiformes</taxon>
        <taxon>Momotidae</taxon>
        <taxon>Baryphthengus</taxon>
    </lineage>
</organism>
<evidence type="ECO:0000256" key="8">
    <source>
        <dbReference type="ARBA" id="ARBA00023042"/>
    </source>
</evidence>
<dbReference type="InterPro" id="IPR016899">
    <property type="entry name" value="mRNA_G-N7_MeTrfase_euk"/>
</dbReference>
<dbReference type="EMBL" id="VWZK01001859">
    <property type="protein sequence ID" value="NXG68933.1"/>
    <property type="molecule type" value="Genomic_DNA"/>
</dbReference>
<dbReference type="PROSITE" id="PS51562">
    <property type="entry name" value="RNA_CAP0_MT"/>
    <property type="match status" value="1"/>
</dbReference>
<evidence type="ECO:0000256" key="3">
    <source>
        <dbReference type="ARBA" id="ARBA00022603"/>
    </source>
</evidence>
<keyword evidence="7" id="KW-0694">RNA-binding</keyword>
<evidence type="ECO:0000256" key="4">
    <source>
        <dbReference type="ARBA" id="ARBA00022664"/>
    </source>
</evidence>
<evidence type="ECO:0000256" key="6">
    <source>
        <dbReference type="ARBA" id="ARBA00022691"/>
    </source>
</evidence>
<evidence type="ECO:0000259" key="13">
    <source>
        <dbReference type="PROSITE" id="PS51562"/>
    </source>
</evidence>
<dbReference type="GO" id="GO:0004482">
    <property type="term" value="F:mRNA 5'-cap (guanine-N7-)-methyltransferase activity"/>
    <property type="evidence" value="ECO:0007669"/>
    <property type="project" value="UniProtKB-EC"/>
</dbReference>
<dbReference type="Gene3D" id="3.40.50.150">
    <property type="entry name" value="Vaccinia Virus protein VP39"/>
    <property type="match status" value="1"/>
</dbReference>
<evidence type="ECO:0000256" key="12">
    <source>
        <dbReference type="ARBA" id="ARBA00045434"/>
    </source>
</evidence>
<feature type="non-terminal residue" evidence="14">
    <location>
        <position position="282"/>
    </location>
</feature>
<dbReference type="InterPro" id="IPR029063">
    <property type="entry name" value="SAM-dependent_MTases_sf"/>
</dbReference>
<feature type="domain" description="MRNA cap 0 methyltransferase" evidence="13">
    <location>
        <begin position="1"/>
        <end position="282"/>
    </location>
</feature>
<dbReference type="CDD" id="cd02440">
    <property type="entry name" value="AdoMet_MTases"/>
    <property type="match status" value="1"/>
</dbReference>
<keyword evidence="3 14" id="KW-0489">Methyltransferase</keyword>
<dbReference type="Pfam" id="PF03291">
    <property type="entry name" value="mRNA_G-N7_MeTrfase"/>
    <property type="match status" value="1"/>
</dbReference>
<comment type="subcellular location">
    <subcellularLocation>
        <location evidence="1">Nucleus</location>
    </subcellularLocation>
</comment>
<name>A0A7K9DWK7_BARMA</name>
<dbReference type="PANTHER" id="PTHR12189">
    <property type="entry name" value="MRNA GUANINE-7- METHYLTRANSFERASE"/>
    <property type="match status" value="1"/>
</dbReference>
<gene>
    <name evidence="14" type="primary">Rnmt</name>
    <name evidence="14" type="ORF">BARMAR_R11937</name>
</gene>
<keyword evidence="8" id="KW-0506">mRNA capping</keyword>
<dbReference type="InterPro" id="IPR004971">
    <property type="entry name" value="mRNA_G-N7_MeTrfase_dom"/>
</dbReference>
<dbReference type="InterPro" id="IPR039753">
    <property type="entry name" value="RG7MT1"/>
</dbReference>
<proteinExistence type="predicted"/>